<evidence type="ECO:0000313" key="3">
    <source>
        <dbReference type="Proteomes" id="UP000712600"/>
    </source>
</evidence>
<sequence length="69" mass="7760">MGCAGSTQSQAEGSVKKIKKPKGWKHTQPITKAGLMNLREEFWDTAPLTMAVPKVTEYLFLWLALFCVF</sequence>
<reference evidence="2" key="1">
    <citation type="submission" date="2019-12" db="EMBL/GenBank/DDBJ databases">
        <title>Genome sequencing and annotation of Brassica cretica.</title>
        <authorList>
            <person name="Studholme D.J."/>
            <person name="Sarris P."/>
        </authorList>
    </citation>
    <scope>NUCLEOTIDE SEQUENCE</scope>
    <source>
        <strain evidence="2">PFS-109/04</strain>
        <tissue evidence="2">Leaf</tissue>
    </source>
</reference>
<feature type="compositionally biased region" description="Polar residues" evidence="1">
    <location>
        <begin position="1"/>
        <end position="12"/>
    </location>
</feature>
<evidence type="ECO:0008006" key="4">
    <source>
        <dbReference type="Google" id="ProtNLM"/>
    </source>
</evidence>
<feature type="compositionally biased region" description="Basic residues" evidence="1">
    <location>
        <begin position="16"/>
        <end position="25"/>
    </location>
</feature>
<evidence type="ECO:0000313" key="2">
    <source>
        <dbReference type="EMBL" id="KAF3522890.1"/>
    </source>
</evidence>
<dbReference type="EMBL" id="QGKX02001347">
    <property type="protein sequence ID" value="KAF3522890.1"/>
    <property type="molecule type" value="Genomic_DNA"/>
</dbReference>
<name>A0A8S9PSN6_BRACR</name>
<dbReference type="Proteomes" id="UP000712600">
    <property type="component" value="Unassembled WGS sequence"/>
</dbReference>
<dbReference type="AlphaFoldDB" id="A0A8S9PSN6"/>
<feature type="region of interest" description="Disordered" evidence="1">
    <location>
        <begin position="1"/>
        <end position="26"/>
    </location>
</feature>
<organism evidence="2 3">
    <name type="scientific">Brassica cretica</name>
    <name type="common">Mustard</name>
    <dbReference type="NCBI Taxonomy" id="69181"/>
    <lineage>
        <taxon>Eukaryota</taxon>
        <taxon>Viridiplantae</taxon>
        <taxon>Streptophyta</taxon>
        <taxon>Embryophyta</taxon>
        <taxon>Tracheophyta</taxon>
        <taxon>Spermatophyta</taxon>
        <taxon>Magnoliopsida</taxon>
        <taxon>eudicotyledons</taxon>
        <taxon>Gunneridae</taxon>
        <taxon>Pentapetalae</taxon>
        <taxon>rosids</taxon>
        <taxon>malvids</taxon>
        <taxon>Brassicales</taxon>
        <taxon>Brassicaceae</taxon>
        <taxon>Brassiceae</taxon>
        <taxon>Brassica</taxon>
    </lineage>
</organism>
<gene>
    <name evidence="2" type="ORF">F2Q69_00046976</name>
</gene>
<accession>A0A8S9PSN6</accession>
<protein>
    <recommendedName>
        <fullName evidence="4">DC-UbP/UBTD2 N-terminal domain-containing protein</fullName>
    </recommendedName>
</protein>
<evidence type="ECO:0000256" key="1">
    <source>
        <dbReference type="SAM" id="MobiDB-lite"/>
    </source>
</evidence>
<proteinExistence type="predicted"/>
<comment type="caution">
    <text evidence="2">The sequence shown here is derived from an EMBL/GenBank/DDBJ whole genome shotgun (WGS) entry which is preliminary data.</text>
</comment>